<reference evidence="6" key="2">
    <citation type="submission" date="2013-12" db="EMBL/GenBank/DDBJ databases">
        <title>Evolution of pathogenesis and genome organization in the Tremellales.</title>
        <authorList>
            <person name="Cuomo C."/>
            <person name="Litvintseva A."/>
            <person name="Heitman J."/>
            <person name="Chen Y."/>
            <person name="Sun S."/>
            <person name="Springer D."/>
            <person name="Dromer F."/>
            <person name="Young S."/>
            <person name="Zeng Q."/>
            <person name="Chapman S."/>
            <person name="Gujja S."/>
            <person name="Saif S."/>
            <person name="Birren B."/>
        </authorList>
    </citation>
    <scope>NUCLEOTIDE SEQUENCE [LARGE SCALE GENOMIC DNA]</scope>
    <source>
        <strain evidence="6">BCC8398</strain>
    </source>
</reference>
<evidence type="ECO:0000256" key="4">
    <source>
        <dbReference type="SAM" id="MobiDB-lite"/>
    </source>
</evidence>
<evidence type="ECO:0000256" key="1">
    <source>
        <dbReference type="ARBA" id="ARBA00011961"/>
    </source>
</evidence>
<evidence type="ECO:0000256" key="2">
    <source>
        <dbReference type="ARBA" id="ARBA00048655"/>
    </source>
</evidence>
<feature type="compositionally biased region" description="Low complexity" evidence="4">
    <location>
        <begin position="23"/>
        <end position="32"/>
    </location>
</feature>
<sequence length="342" mass="38132">MATQKSNIHPLIAKIFESHSIPISELSPPSSSQGILKHVPQSSLSSSSSSSSSSPSKSKERYYFTKAQRDVPQMRGEIEGLRAMGLTSPSLVPRVLGFEVSDDQKQSAMVTQYFKLGSAPNNKEIQIELGKKLAEMHRTPPPRLDASGSTSDGDDDGGYTGKYGFAVPTHCGVTEQDNTWTADWETFFRERRLGDMVRRIGDREISRAWEELKTRAIPLLLHSFTPAPQPVIQHGDLWSGNKGYDTLTGRAVVFDPASYYGHNEADLGITHMFGGFSQDFYEAYHAIHPKSQPHYDQRQKLYELYHHLNHTLMFGGSYKSGALGIMRSLTQWAESQSESNSD</sequence>
<organism evidence="5 6">
    <name type="scientific">Kwoniella heveanensis BCC8398</name>
    <dbReference type="NCBI Taxonomy" id="1296120"/>
    <lineage>
        <taxon>Eukaryota</taxon>
        <taxon>Fungi</taxon>
        <taxon>Dikarya</taxon>
        <taxon>Basidiomycota</taxon>
        <taxon>Agaricomycotina</taxon>
        <taxon>Tremellomycetes</taxon>
        <taxon>Tremellales</taxon>
        <taxon>Cryptococcaceae</taxon>
        <taxon>Kwoniella</taxon>
    </lineage>
</organism>
<comment type="catalytic activity">
    <reaction evidence="2">
        <text>N(6)-D-ribulosyl-L-lysyl-[protein] + ATP = N(6)-(3-O-phospho-D-ribulosyl)-L-lysyl-[protein] + ADP + H(+)</text>
        <dbReference type="Rhea" id="RHEA:48432"/>
        <dbReference type="Rhea" id="RHEA-COMP:12103"/>
        <dbReference type="Rhea" id="RHEA-COMP:12104"/>
        <dbReference type="ChEBI" id="CHEBI:15378"/>
        <dbReference type="ChEBI" id="CHEBI:30616"/>
        <dbReference type="ChEBI" id="CHEBI:90418"/>
        <dbReference type="ChEBI" id="CHEBI:90420"/>
        <dbReference type="ChEBI" id="CHEBI:456216"/>
        <dbReference type="EC" id="2.7.1.172"/>
    </reaction>
    <physiologicalReaction direction="left-to-right" evidence="2">
        <dbReference type="Rhea" id="RHEA:48433"/>
    </physiologicalReaction>
</comment>
<feature type="region of interest" description="Disordered" evidence="4">
    <location>
        <begin position="137"/>
        <end position="159"/>
    </location>
</feature>
<evidence type="ECO:0000313" key="6">
    <source>
        <dbReference type="Proteomes" id="UP000092666"/>
    </source>
</evidence>
<dbReference type="Pfam" id="PF03881">
    <property type="entry name" value="Fructosamin_kin"/>
    <property type="match status" value="1"/>
</dbReference>
<dbReference type="PANTHER" id="PTHR12149">
    <property type="entry name" value="FRUCTOSAMINE 3 KINASE-RELATED PROTEIN"/>
    <property type="match status" value="1"/>
</dbReference>
<dbReference type="SUPFAM" id="SSF56112">
    <property type="entry name" value="Protein kinase-like (PK-like)"/>
    <property type="match status" value="1"/>
</dbReference>
<keyword evidence="3 5" id="KW-0418">Kinase</keyword>
<dbReference type="EC" id="2.7.1.172" evidence="1"/>
<proteinExistence type="inferred from homology"/>
<dbReference type="AlphaFoldDB" id="A0A1B9GQY6"/>
<feature type="region of interest" description="Disordered" evidence="4">
    <location>
        <begin position="23"/>
        <end position="63"/>
    </location>
</feature>
<dbReference type="InterPro" id="IPR016477">
    <property type="entry name" value="Fructo-/Ketosamine-3-kinase"/>
</dbReference>
<name>A0A1B9GQY6_9TREE</name>
<dbReference type="PANTHER" id="PTHR12149:SF8">
    <property type="entry name" value="PROTEIN-RIBULOSAMINE 3-KINASE"/>
    <property type="match status" value="1"/>
</dbReference>
<dbReference type="EMBL" id="KI669505">
    <property type="protein sequence ID" value="OCF33388.1"/>
    <property type="molecule type" value="Genomic_DNA"/>
</dbReference>
<dbReference type="GO" id="GO:0102193">
    <property type="term" value="F:protein-ribulosamine 3-kinase activity"/>
    <property type="evidence" value="ECO:0007669"/>
    <property type="project" value="UniProtKB-EC"/>
</dbReference>
<keyword evidence="6" id="KW-1185">Reference proteome</keyword>
<dbReference type="Proteomes" id="UP000092666">
    <property type="component" value="Unassembled WGS sequence"/>
</dbReference>
<dbReference type="OrthoDB" id="5772781at2759"/>
<dbReference type="Gene3D" id="3.90.1200.10">
    <property type="match status" value="1"/>
</dbReference>
<comment type="similarity">
    <text evidence="3">Belongs to the fructosamine kinase family.</text>
</comment>
<dbReference type="PIRSF" id="PIRSF006221">
    <property type="entry name" value="Ketosamine-3-kinase"/>
    <property type="match status" value="1"/>
</dbReference>
<reference evidence="5 6" key="1">
    <citation type="submission" date="2013-07" db="EMBL/GenBank/DDBJ databases">
        <title>The Genome Sequence of Cryptococcus heveanensis BCC8398.</title>
        <authorList>
            <consortium name="The Broad Institute Genome Sequencing Platform"/>
            <person name="Cuomo C."/>
            <person name="Litvintseva A."/>
            <person name="Chen Y."/>
            <person name="Heitman J."/>
            <person name="Sun S."/>
            <person name="Springer D."/>
            <person name="Dromer F."/>
            <person name="Young S.K."/>
            <person name="Zeng Q."/>
            <person name="Gargeya S."/>
            <person name="Fitzgerald M."/>
            <person name="Abouelleil A."/>
            <person name="Alvarado L."/>
            <person name="Berlin A.M."/>
            <person name="Chapman S.B."/>
            <person name="Dewar J."/>
            <person name="Goldberg J."/>
            <person name="Griggs A."/>
            <person name="Gujja S."/>
            <person name="Hansen M."/>
            <person name="Howarth C."/>
            <person name="Imamovic A."/>
            <person name="Larimer J."/>
            <person name="McCowan C."/>
            <person name="Murphy C."/>
            <person name="Pearson M."/>
            <person name="Priest M."/>
            <person name="Roberts A."/>
            <person name="Saif S."/>
            <person name="Shea T."/>
            <person name="Sykes S."/>
            <person name="Wortman J."/>
            <person name="Nusbaum C."/>
            <person name="Birren B."/>
        </authorList>
    </citation>
    <scope>NUCLEOTIDE SEQUENCE [LARGE SCALE GENOMIC DNA]</scope>
    <source>
        <strain evidence="5 6">BCC8398</strain>
    </source>
</reference>
<keyword evidence="3" id="KW-0808">Transferase</keyword>
<evidence type="ECO:0000313" key="5">
    <source>
        <dbReference type="EMBL" id="OCF33388.1"/>
    </source>
</evidence>
<dbReference type="GO" id="GO:0016301">
    <property type="term" value="F:kinase activity"/>
    <property type="evidence" value="ECO:0007669"/>
    <property type="project" value="UniProtKB-UniRule"/>
</dbReference>
<evidence type="ECO:0000256" key="3">
    <source>
        <dbReference type="PIRNR" id="PIRNR006221"/>
    </source>
</evidence>
<gene>
    <name evidence="5" type="ORF">I316_04807</name>
</gene>
<accession>A0A1B9GQY6</accession>
<dbReference type="InterPro" id="IPR011009">
    <property type="entry name" value="Kinase-like_dom_sf"/>
</dbReference>
<feature type="compositionally biased region" description="Low complexity" evidence="4">
    <location>
        <begin position="42"/>
        <end position="56"/>
    </location>
</feature>
<protein>
    <recommendedName>
        <fullName evidence="1">protein-ribulosamine 3-kinase</fullName>
        <ecNumber evidence="1">2.7.1.172</ecNumber>
    </recommendedName>
</protein>